<evidence type="ECO:0000313" key="3">
    <source>
        <dbReference type="Proteomes" id="UP000269265"/>
    </source>
</evidence>
<feature type="region of interest" description="Disordered" evidence="1">
    <location>
        <begin position="49"/>
        <end position="71"/>
    </location>
</feature>
<reference evidence="2 3" key="1">
    <citation type="submission" date="2018-12" db="EMBL/GenBank/DDBJ databases">
        <title>The whole draft genome of Aquabacterium sp. SJQ9.</title>
        <authorList>
            <person name="Sun L."/>
            <person name="Gao X."/>
            <person name="Chen W."/>
            <person name="Huang K."/>
        </authorList>
    </citation>
    <scope>NUCLEOTIDE SEQUENCE [LARGE SCALE GENOMIC DNA]</scope>
    <source>
        <strain evidence="2 3">SJQ9</strain>
    </source>
</reference>
<evidence type="ECO:0000313" key="2">
    <source>
        <dbReference type="EMBL" id="RRS02601.1"/>
    </source>
</evidence>
<keyword evidence="3" id="KW-1185">Reference proteome</keyword>
<proteinExistence type="predicted"/>
<feature type="compositionally biased region" description="Basic and acidic residues" evidence="1">
    <location>
        <begin position="56"/>
        <end position="71"/>
    </location>
</feature>
<gene>
    <name evidence="2" type="ORF">EIP75_19610</name>
</gene>
<organism evidence="2 3">
    <name type="scientific">Aquabacterium soli</name>
    <dbReference type="NCBI Taxonomy" id="2493092"/>
    <lineage>
        <taxon>Bacteria</taxon>
        <taxon>Pseudomonadati</taxon>
        <taxon>Pseudomonadota</taxon>
        <taxon>Betaproteobacteria</taxon>
        <taxon>Burkholderiales</taxon>
        <taxon>Aquabacterium</taxon>
    </lineage>
</organism>
<name>A0A426V6Y1_9BURK</name>
<sequence>MRTLLNHRRIRAIAWMVLGVWLFALGAGVANACLLESPQQHRHAVGYEHVPSSGHGNHEGLHGEHEEGSHDPSKAPCLKLCGDVNQSAIQKAPTFAFDLVGLAPPAYGDQLLAPTLALRAIPSRGHQRPPPKRPSWLLFERLAL</sequence>
<dbReference type="Proteomes" id="UP000269265">
    <property type="component" value="Unassembled WGS sequence"/>
</dbReference>
<protein>
    <submittedName>
        <fullName evidence="2">Uncharacterized protein</fullName>
    </submittedName>
</protein>
<accession>A0A426V6Y1</accession>
<dbReference type="AlphaFoldDB" id="A0A426V6Y1"/>
<dbReference type="EMBL" id="RSED01000020">
    <property type="protein sequence ID" value="RRS02601.1"/>
    <property type="molecule type" value="Genomic_DNA"/>
</dbReference>
<evidence type="ECO:0000256" key="1">
    <source>
        <dbReference type="SAM" id="MobiDB-lite"/>
    </source>
</evidence>
<comment type="caution">
    <text evidence="2">The sequence shown here is derived from an EMBL/GenBank/DDBJ whole genome shotgun (WGS) entry which is preliminary data.</text>
</comment>